<accession>A0A0A9D6D2</accession>
<protein>
    <submittedName>
        <fullName evidence="1">Uncharacterized protein</fullName>
    </submittedName>
</protein>
<name>A0A0A9D6D2_ARUDO</name>
<dbReference type="AlphaFoldDB" id="A0A0A9D6D2"/>
<organism evidence="1">
    <name type="scientific">Arundo donax</name>
    <name type="common">Giant reed</name>
    <name type="synonym">Donax arundinaceus</name>
    <dbReference type="NCBI Taxonomy" id="35708"/>
    <lineage>
        <taxon>Eukaryota</taxon>
        <taxon>Viridiplantae</taxon>
        <taxon>Streptophyta</taxon>
        <taxon>Embryophyta</taxon>
        <taxon>Tracheophyta</taxon>
        <taxon>Spermatophyta</taxon>
        <taxon>Magnoliopsida</taxon>
        <taxon>Liliopsida</taxon>
        <taxon>Poales</taxon>
        <taxon>Poaceae</taxon>
        <taxon>PACMAD clade</taxon>
        <taxon>Arundinoideae</taxon>
        <taxon>Arundineae</taxon>
        <taxon>Arundo</taxon>
    </lineage>
</organism>
<reference evidence="1" key="1">
    <citation type="submission" date="2014-09" db="EMBL/GenBank/DDBJ databases">
        <authorList>
            <person name="Magalhaes I.L.F."/>
            <person name="Oliveira U."/>
            <person name="Santos F.R."/>
            <person name="Vidigal T.H.D.A."/>
            <person name="Brescovit A.D."/>
            <person name="Santos A.J."/>
        </authorList>
    </citation>
    <scope>NUCLEOTIDE SEQUENCE</scope>
    <source>
        <tissue evidence="1">Shoot tissue taken approximately 20 cm above the soil surface</tissue>
    </source>
</reference>
<sequence>MLLKCFSPSSTRPEWPHATRTAVNVKELGLTPSLFIREKSFRASSGSPWFAYALIMALQETTPRPCKQSNTSLA</sequence>
<reference evidence="1" key="2">
    <citation type="journal article" date="2015" name="Data Brief">
        <title>Shoot transcriptome of the giant reed, Arundo donax.</title>
        <authorList>
            <person name="Barrero R.A."/>
            <person name="Guerrero F.D."/>
            <person name="Moolhuijzen P."/>
            <person name="Goolsby J.A."/>
            <person name="Tidwell J."/>
            <person name="Bellgard S.E."/>
            <person name="Bellgard M.I."/>
        </authorList>
    </citation>
    <scope>NUCLEOTIDE SEQUENCE</scope>
    <source>
        <tissue evidence="1">Shoot tissue taken approximately 20 cm above the soil surface</tissue>
    </source>
</reference>
<dbReference type="EMBL" id="GBRH01216700">
    <property type="protein sequence ID" value="JAD81195.1"/>
    <property type="molecule type" value="Transcribed_RNA"/>
</dbReference>
<proteinExistence type="predicted"/>
<evidence type="ECO:0000313" key="1">
    <source>
        <dbReference type="EMBL" id="JAD81195.1"/>
    </source>
</evidence>